<evidence type="ECO:0000313" key="1">
    <source>
        <dbReference type="EMBL" id="CAB4163438.1"/>
    </source>
</evidence>
<reference evidence="1" key="1">
    <citation type="submission" date="2020-04" db="EMBL/GenBank/DDBJ databases">
        <authorList>
            <person name="Chiriac C."/>
            <person name="Salcher M."/>
            <person name="Ghai R."/>
            <person name="Kavagutti S V."/>
        </authorList>
    </citation>
    <scope>NUCLEOTIDE SEQUENCE</scope>
</reference>
<name>A0A6J5P285_9CAUD</name>
<accession>A0A6J5P285</accession>
<evidence type="ECO:0008006" key="2">
    <source>
        <dbReference type="Google" id="ProtNLM"/>
    </source>
</evidence>
<dbReference type="Pfam" id="PF25682">
    <property type="entry name" value="Phage_VG64"/>
    <property type="match status" value="1"/>
</dbReference>
<dbReference type="PROSITE" id="PS51257">
    <property type="entry name" value="PROKAR_LIPOPROTEIN"/>
    <property type="match status" value="1"/>
</dbReference>
<sequence length="127" mass="14397">MYKRYTILAVAAMLGLTACGDPATVARQNLIRAADNFEINRRITFINGMTNQAMLVVEGYCSIEIRPTVLEVICKTGREQFKRHHLGLANTVSYMSEQLDPQPASTFRYRVTFNPTVIIPDIRMNNQ</sequence>
<gene>
    <name evidence="1" type="ORF">UFOVP810_21</name>
</gene>
<organism evidence="1">
    <name type="scientific">uncultured Caudovirales phage</name>
    <dbReference type="NCBI Taxonomy" id="2100421"/>
    <lineage>
        <taxon>Viruses</taxon>
        <taxon>Duplodnaviria</taxon>
        <taxon>Heunggongvirae</taxon>
        <taxon>Uroviricota</taxon>
        <taxon>Caudoviricetes</taxon>
        <taxon>Peduoviridae</taxon>
        <taxon>Maltschvirus</taxon>
        <taxon>Maltschvirus maltsch</taxon>
    </lineage>
</organism>
<dbReference type="InterPro" id="IPR058243">
    <property type="entry name" value="Phage_VG64"/>
</dbReference>
<protein>
    <recommendedName>
        <fullName evidence="2">Lipoprotein</fullName>
    </recommendedName>
</protein>
<dbReference type="EMBL" id="LR796744">
    <property type="protein sequence ID" value="CAB4163438.1"/>
    <property type="molecule type" value="Genomic_DNA"/>
</dbReference>
<proteinExistence type="predicted"/>